<name>A0ACC0YZ09_9ROSI</name>
<proteinExistence type="predicted"/>
<gene>
    <name evidence="1" type="ORF">Pint_19255</name>
</gene>
<protein>
    <submittedName>
        <fullName evidence="1">Uncharacterized protein</fullName>
    </submittedName>
</protein>
<keyword evidence="2" id="KW-1185">Reference proteome</keyword>
<accession>A0ACC0YZ09</accession>
<evidence type="ECO:0000313" key="1">
    <source>
        <dbReference type="EMBL" id="KAJ0043151.1"/>
    </source>
</evidence>
<sequence>MNRHLILKEIKDFLENPMRFTLTSFLFDKWSKFRLNLNPIEKFTRDQLDLYSTERFECY</sequence>
<comment type="caution">
    <text evidence="1">The sequence shown here is derived from an EMBL/GenBank/DDBJ whole genome shotgun (WGS) entry which is preliminary data.</text>
</comment>
<dbReference type="Proteomes" id="UP001163603">
    <property type="component" value="Chromosome 4"/>
</dbReference>
<dbReference type="EMBL" id="CM047739">
    <property type="protein sequence ID" value="KAJ0043151.1"/>
    <property type="molecule type" value="Genomic_DNA"/>
</dbReference>
<organism evidence="1 2">
    <name type="scientific">Pistacia integerrima</name>
    <dbReference type="NCBI Taxonomy" id="434235"/>
    <lineage>
        <taxon>Eukaryota</taxon>
        <taxon>Viridiplantae</taxon>
        <taxon>Streptophyta</taxon>
        <taxon>Embryophyta</taxon>
        <taxon>Tracheophyta</taxon>
        <taxon>Spermatophyta</taxon>
        <taxon>Magnoliopsida</taxon>
        <taxon>eudicotyledons</taxon>
        <taxon>Gunneridae</taxon>
        <taxon>Pentapetalae</taxon>
        <taxon>rosids</taxon>
        <taxon>malvids</taxon>
        <taxon>Sapindales</taxon>
        <taxon>Anacardiaceae</taxon>
        <taxon>Pistacia</taxon>
    </lineage>
</organism>
<reference evidence="2" key="1">
    <citation type="journal article" date="2023" name="G3 (Bethesda)">
        <title>Genome assembly and association tests identify interacting loci associated with vigor, precocity, and sex in interspecific pistachio rootstocks.</title>
        <authorList>
            <person name="Palmer W."/>
            <person name="Jacygrad E."/>
            <person name="Sagayaradj S."/>
            <person name="Cavanaugh K."/>
            <person name="Han R."/>
            <person name="Bertier L."/>
            <person name="Beede B."/>
            <person name="Kafkas S."/>
            <person name="Golino D."/>
            <person name="Preece J."/>
            <person name="Michelmore R."/>
        </authorList>
    </citation>
    <scope>NUCLEOTIDE SEQUENCE [LARGE SCALE GENOMIC DNA]</scope>
</reference>
<evidence type="ECO:0000313" key="2">
    <source>
        <dbReference type="Proteomes" id="UP001163603"/>
    </source>
</evidence>